<evidence type="ECO:0000313" key="19">
    <source>
        <dbReference type="EMBL" id="MQA40061.1"/>
    </source>
</evidence>
<dbReference type="GO" id="GO:0008270">
    <property type="term" value="F:zinc ion binding"/>
    <property type="evidence" value="ECO:0007669"/>
    <property type="project" value="UniProtKB-UniRule"/>
</dbReference>
<comment type="catalytic activity">
    <reaction evidence="13 14">
        <text>tRNA(Ile) + L-isoleucine + ATP = L-isoleucyl-tRNA(Ile) + AMP + diphosphate</text>
        <dbReference type="Rhea" id="RHEA:11060"/>
        <dbReference type="Rhea" id="RHEA-COMP:9666"/>
        <dbReference type="Rhea" id="RHEA-COMP:9695"/>
        <dbReference type="ChEBI" id="CHEBI:30616"/>
        <dbReference type="ChEBI" id="CHEBI:33019"/>
        <dbReference type="ChEBI" id="CHEBI:58045"/>
        <dbReference type="ChEBI" id="CHEBI:78442"/>
        <dbReference type="ChEBI" id="CHEBI:78528"/>
        <dbReference type="ChEBI" id="CHEBI:456215"/>
        <dbReference type="EC" id="6.1.1.5"/>
    </reaction>
</comment>
<feature type="binding site" evidence="14">
    <location>
        <position position="585"/>
    </location>
    <ligand>
        <name>L-isoleucyl-5'-AMP</name>
        <dbReference type="ChEBI" id="CHEBI:178002"/>
    </ligand>
</feature>
<evidence type="ECO:0000256" key="3">
    <source>
        <dbReference type="ARBA" id="ARBA00011245"/>
    </source>
</evidence>
<dbReference type="AlphaFoldDB" id="A0A6A7N581"/>
<evidence type="ECO:0000256" key="7">
    <source>
        <dbReference type="ARBA" id="ARBA00022741"/>
    </source>
</evidence>
<dbReference type="Gene3D" id="3.40.50.620">
    <property type="entry name" value="HUPs"/>
    <property type="match status" value="2"/>
</dbReference>
<keyword evidence="20" id="KW-1185">Reference proteome</keyword>
<feature type="compositionally biased region" description="Basic and acidic residues" evidence="15">
    <location>
        <begin position="1"/>
        <end position="12"/>
    </location>
</feature>
<protein>
    <recommendedName>
        <fullName evidence="14">Isoleucine--tRNA ligase</fullName>
        <ecNumber evidence="14">6.1.1.5</ecNumber>
    </recommendedName>
    <alternativeName>
        <fullName evidence="14">Isoleucyl-tRNA synthetase</fullName>
        <shortName evidence="14">IleRS</shortName>
    </alternativeName>
</protein>
<dbReference type="EC" id="6.1.1.5" evidence="14"/>
<dbReference type="GO" id="GO:0006428">
    <property type="term" value="P:isoleucyl-tRNA aminoacylation"/>
    <property type="evidence" value="ECO:0007669"/>
    <property type="project" value="UniProtKB-UniRule"/>
</dbReference>
<keyword evidence="9 14" id="KW-0067">ATP-binding</keyword>
<dbReference type="Pfam" id="PF00133">
    <property type="entry name" value="tRNA-synt_1"/>
    <property type="match status" value="1"/>
</dbReference>
<dbReference type="SUPFAM" id="SSF50677">
    <property type="entry name" value="ValRS/IleRS/LeuRS editing domain"/>
    <property type="match status" value="1"/>
</dbReference>
<evidence type="ECO:0000256" key="8">
    <source>
        <dbReference type="ARBA" id="ARBA00022833"/>
    </source>
</evidence>
<evidence type="ECO:0000256" key="11">
    <source>
        <dbReference type="ARBA" id="ARBA00023146"/>
    </source>
</evidence>
<dbReference type="InterPro" id="IPR033708">
    <property type="entry name" value="Anticodon_Ile_BEm"/>
</dbReference>
<evidence type="ECO:0000256" key="12">
    <source>
        <dbReference type="ARBA" id="ARBA00025217"/>
    </source>
</evidence>
<reference evidence="19 20" key="1">
    <citation type="submission" date="2019-10" db="EMBL/GenBank/DDBJ databases">
        <title>Two novel species isolated from a subtropical stream in China.</title>
        <authorList>
            <person name="Lu H."/>
        </authorList>
    </citation>
    <scope>NUCLEOTIDE SEQUENCE [LARGE SCALE GENOMIC DNA]</scope>
    <source>
        <strain evidence="19 20">FT29W</strain>
    </source>
</reference>
<dbReference type="EMBL" id="WHUG01000007">
    <property type="protein sequence ID" value="MQA40061.1"/>
    <property type="molecule type" value="Genomic_DNA"/>
</dbReference>
<evidence type="ECO:0000256" key="15">
    <source>
        <dbReference type="SAM" id="MobiDB-lite"/>
    </source>
</evidence>
<comment type="caution">
    <text evidence="19">The sequence shown here is derived from an EMBL/GenBank/DDBJ whole genome shotgun (WGS) entry which is preliminary data.</text>
</comment>
<comment type="similarity">
    <text evidence="2 14">Belongs to the class-I aminoacyl-tRNA synthetase family. IleS type 1 subfamily.</text>
</comment>
<comment type="function">
    <text evidence="12 14">Catalyzes the attachment of isoleucine to tRNA(Ile). As IleRS can inadvertently accommodate and process structurally similar amino acids such as valine, to avoid such errors it has two additional distinct tRNA(Ile)-dependent editing activities. One activity is designated as 'pretransfer' editing and involves the hydrolysis of activated Val-AMP. The other activity is designated 'posttransfer' editing and involves deacylation of mischarged Val-tRNA(Ile).</text>
</comment>
<dbReference type="InterPro" id="IPR002300">
    <property type="entry name" value="aa-tRNA-synth_Ia"/>
</dbReference>
<dbReference type="SUPFAM" id="SSF52374">
    <property type="entry name" value="Nucleotidylyl transferase"/>
    <property type="match status" value="1"/>
</dbReference>
<feature type="binding site" evidence="14">
    <location>
        <position position="938"/>
    </location>
    <ligand>
        <name>Zn(2+)</name>
        <dbReference type="ChEBI" id="CHEBI:29105"/>
    </ligand>
</feature>
<dbReference type="HAMAP" id="MF_02002">
    <property type="entry name" value="Ile_tRNA_synth_type1"/>
    <property type="match status" value="1"/>
</dbReference>
<dbReference type="InterPro" id="IPR050081">
    <property type="entry name" value="Ile-tRNA_ligase"/>
</dbReference>
<dbReference type="FunFam" id="1.10.730.20:FF:000001">
    <property type="entry name" value="Isoleucine--tRNA ligase"/>
    <property type="match status" value="1"/>
</dbReference>
<sequence>MSDNKSAKKPESKYPVNMTETPFPMRGDMAKREPNWVKDWQEKKIYERVRKAAAGRPKFILHDGPPYANGDIHIGHAVNKILKDMVVKARGMAGYDAPYVPGWDCHGMPIEIQIEKQYGKNLPTAEVLTKARAYALEQVDRQRKDFIRLGVLGEWQNPYLTMNYSNEADELRALGQLLEKGYVYRGLKPVNWCFDCQSALAEAEVEYQDKRDPAIDVGFKFAEFDKLATAFSLDKLPTENGFIVIWTTTPWTIPSNQALNVNAEVIYSLVQTERDGQPLLLILAQDLVEACLARYKLEGTTIATCHGAALAGISFRHPLHASDAFFDRLSPMYLAEYVTTESGTGVVHSAPAYGLDDFISCRAHGMKDENILTPVMGDGKFASTLPLFGGMTIWEASKPICNALKEVGALFEVKMFDHSYMHCWRHKSPIIYRATSQWFAGMDSHPKDGGPTLRQTALKGIDETKFFPDWGKARLHGMIANRPDWTLSRQRQWGVPMAFVVHKETGALHPRTPELLEQVAKLIEKSGIDAWLALDLKDLIGDEAASYEKNKDTLDVWFDSGSTHQTVLRGSHKEQSAFPADLYLEGSDQHRGWFHSSLLTSSMLNGAPPYKALLTHGFVVDGEGKKMSKSIGNTIAPQDVWNKLGADMLRLWVATTDYTGELSISDEILKRVTEAYRRIRNTLRFLLANLSDFDAAKDAVAIDEMLEIDRYAVANMAALQAEIAEHYMQYEFQPVYSKLQNFCSEDLGGFYLDVLKDRLYTTAVTSHARRSAQTALWHITQSLLRVMAPALSFTAEEAWAIFAGEEAYKASDETIFTQTWWKLPEAADAAALLAKYTALRAVRADVTKQLEDVRTSGAIGSSLQAELTIKASGDKYQLLASLDDDLKFVFITSAAQAVQVASEAEEAVEVAASTAAKCERCWHYRADVGSHADHPTLCGRCHSNLFGAGEKRKFA</sequence>
<keyword evidence="8 14" id="KW-0862">Zinc</keyword>
<dbReference type="GO" id="GO:0005829">
    <property type="term" value="C:cytosol"/>
    <property type="evidence" value="ECO:0007669"/>
    <property type="project" value="TreeGrafter"/>
</dbReference>
<dbReference type="SUPFAM" id="SSF47323">
    <property type="entry name" value="Anticodon-binding domain of a subclass of class I aminoacyl-tRNA synthetases"/>
    <property type="match status" value="1"/>
</dbReference>
<feature type="binding site" evidence="14">
    <location>
        <position position="941"/>
    </location>
    <ligand>
        <name>Zn(2+)</name>
        <dbReference type="ChEBI" id="CHEBI:29105"/>
    </ligand>
</feature>
<evidence type="ECO:0000259" key="16">
    <source>
        <dbReference type="Pfam" id="PF00133"/>
    </source>
</evidence>
<dbReference type="Pfam" id="PF06827">
    <property type="entry name" value="zf-FPG_IleRS"/>
    <property type="match status" value="1"/>
</dbReference>
<feature type="short sequence motif" description="'KMSKS' region" evidence="14">
    <location>
        <begin position="626"/>
        <end position="630"/>
    </location>
</feature>
<keyword evidence="4 14" id="KW-0963">Cytoplasm</keyword>
<evidence type="ECO:0000256" key="10">
    <source>
        <dbReference type="ARBA" id="ARBA00022917"/>
    </source>
</evidence>
<name>A0A6A7N581_9BURK</name>
<feature type="domain" description="Methionyl/Valyl/Leucyl/Isoleucyl-tRNA synthetase anticodon-binding" evidence="18">
    <location>
        <begin position="709"/>
        <end position="868"/>
    </location>
</feature>
<evidence type="ECO:0000256" key="1">
    <source>
        <dbReference type="ARBA" id="ARBA00004496"/>
    </source>
</evidence>
<dbReference type="InterPro" id="IPR023585">
    <property type="entry name" value="Ile-tRNA-ligase_type1"/>
</dbReference>
<gene>
    <name evidence="14 19" type="primary">ileS</name>
    <name evidence="19" type="ORF">GEV02_18065</name>
</gene>
<dbReference type="InterPro" id="IPR002301">
    <property type="entry name" value="Ile-tRNA-ligase"/>
</dbReference>
<feature type="domain" description="Zinc finger FPG/IleRS-type" evidence="17">
    <location>
        <begin position="917"/>
        <end position="941"/>
    </location>
</feature>
<dbReference type="InterPro" id="IPR013155">
    <property type="entry name" value="M/V/L/I-tRNA-synth_anticd-bd"/>
</dbReference>
<comment type="subcellular location">
    <subcellularLocation>
        <location evidence="1 14">Cytoplasm</location>
    </subcellularLocation>
</comment>
<evidence type="ECO:0000256" key="5">
    <source>
        <dbReference type="ARBA" id="ARBA00022598"/>
    </source>
</evidence>
<dbReference type="InterPro" id="IPR014729">
    <property type="entry name" value="Rossmann-like_a/b/a_fold"/>
</dbReference>
<keyword evidence="6 14" id="KW-0479">Metal-binding</keyword>
<dbReference type="InterPro" id="IPR009008">
    <property type="entry name" value="Val/Leu/Ile-tRNA-synth_edit"/>
</dbReference>
<feature type="short sequence motif" description="'HIGH' region" evidence="14">
    <location>
        <begin position="66"/>
        <end position="76"/>
    </location>
</feature>
<keyword evidence="7 14" id="KW-0547">Nucleotide-binding</keyword>
<evidence type="ECO:0000256" key="14">
    <source>
        <dbReference type="HAMAP-Rule" id="MF_02002"/>
    </source>
</evidence>
<dbReference type="RefSeq" id="WP_152839295.1">
    <property type="nucleotide sequence ID" value="NZ_WHUG01000007.1"/>
</dbReference>
<evidence type="ECO:0000256" key="9">
    <source>
        <dbReference type="ARBA" id="ARBA00022840"/>
    </source>
</evidence>
<comment type="cofactor">
    <cofactor evidence="14">
        <name>Zn(2+)</name>
        <dbReference type="ChEBI" id="CHEBI:29105"/>
    </cofactor>
    <text evidence="14">Binds 1 zinc ion per subunit.</text>
</comment>
<keyword evidence="10 14" id="KW-0648">Protein biosynthesis</keyword>
<dbReference type="CDD" id="cd07960">
    <property type="entry name" value="Anticodon_Ia_Ile_BEm"/>
    <property type="match status" value="1"/>
</dbReference>
<evidence type="ECO:0000256" key="6">
    <source>
        <dbReference type="ARBA" id="ARBA00022723"/>
    </source>
</evidence>
<dbReference type="Pfam" id="PF08264">
    <property type="entry name" value="Anticodon_1"/>
    <property type="match status" value="1"/>
</dbReference>
<evidence type="ECO:0000256" key="4">
    <source>
        <dbReference type="ARBA" id="ARBA00022490"/>
    </source>
</evidence>
<feature type="binding site" evidence="14">
    <location>
        <position position="629"/>
    </location>
    <ligand>
        <name>ATP</name>
        <dbReference type="ChEBI" id="CHEBI:30616"/>
    </ligand>
</feature>
<feature type="region of interest" description="Disordered" evidence="15">
    <location>
        <begin position="1"/>
        <end position="30"/>
    </location>
</feature>
<evidence type="ECO:0000256" key="2">
    <source>
        <dbReference type="ARBA" id="ARBA00006887"/>
    </source>
</evidence>
<dbReference type="PROSITE" id="PS00178">
    <property type="entry name" value="AA_TRNA_LIGASE_I"/>
    <property type="match status" value="1"/>
</dbReference>
<comment type="domain">
    <text evidence="14">IleRS has two distinct active sites: one for aminoacylation and one for editing. The misactivated valine is translocated from the active site to the editing site, which sterically excludes the correctly activated isoleucine. The single editing site contains two valyl binding pockets, one specific for each substrate (Val-AMP or Val-tRNA(Ile)).</text>
</comment>
<dbReference type="GO" id="GO:0004822">
    <property type="term" value="F:isoleucine-tRNA ligase activity"/>
    <property type="evidence" value="ECO:0007669"/>
    <property type="project" value="UniProtKB-UniRule"/>
</dbReference>
<dbReference type="Gene3D" id="3.90.740.10">
    <property type="entry name" value="Valyl/Leucyl/Isoleucyl-tRNA synthetase, editing domain"/>
    <property type="match status" value="1"/>
</dbReference>
<accession>A0A6A7N581</accession>
<evidence type="ECO:0000259" key="17">
    <source>
        <dbReference type="Pfam" id="PF06827"/>
    </source>
</evidence>
<keyword evidence="5 14" id="KW-0436">Ligase</keyword>
<evidence type="ECO:0000256" key="13">
    <source>
        <dbReference type="ARBA" id="ARBA00048359"/>
    </source>
</evidence>
<feature type="domain" description="Aminoacyl-tRNA synthetase class Ia" evidence="16">
    <location>
        <begin position="36"/>
        <end position="664"/>
    </location>
</feature>
<dbReference type="InterPro" id="IPR001412">
    <property type="entry name" value="aa-tRNA-synth_I_CS"/>
</dbReference>
<dbReference type="InterPro" id="IPR010663">
    <property type="entry name" value="Znf_FPG/IleRS"/>
</dbReference>
<comment type="subunit">
    <text evidence="3 14">Monomer.</text>
</comment>
<organism evidence="19 20">
    <name type="scientific">Rugamonas aquatica</name>
    <dbReference type="NCBI Taxonomy" id="2743357"/>
    <lineage>
        <taxon>Bacteria</taxon>
        <taxon>Pseudomonadati</taxon>
        <taxon>Pseudomonadota</taxon>
        <taxon>Betaproteobacteria</taxon>
        <taxon>Burkholderiales</taxon>
        <taxon>Oxalobacteraceae</taxon>
        <taxon>Telluria group</taxon>
        <taxon>Rugamonas</taxon>
    </lineage>
</organism>
<dbReference type="Gene3D" id="1.10.730.20">
    <property type="match status" value="1"/>
</dbReference>
<evidence type="ECO:0000259" key="18">
    <source>
        <dbReference type="Pfam" id="PF08264"/>
    </source>
</evidence>
<dbReference type="GO" id="GO:0002161">
    <property type="term" value="F:aminoacyl-tRNA deacylase activity"/>
    <property type="evidence" value="ECO:0007669"/>
    <property type="project" value="InterPro"/>
</dbReference>
<dbReference type="GO" id="GO:0000049">
    <property type="term" value="F:tRNA binding"/>
    <property type="evidence" value="ECO:0007669"/>
    <property type="project" value="InterPro"/>
</dbReference>
<feature type="binding site" evidence="14">
    <location>
        <position position="921"/>
    </location>
    <ligand>
        <name>Zn(2+)</name>
        <dbReference type="ChEBI" id="CHEBI:29105"/>
    </ligand>
</feature>
<dbReference type="NCBIfam" id="TIGR00392">
    <property type="entry name" value="ileS"/>
    <property type="match status" value="1"/>
</dbReference>
<dbReference type="FunFam" id="3.40.50.620:FF:000048">
    <property type="entry name" value="Isoleucine--tRNA ligase"/>
    <property type="match status" value="1"/>
</dbReference>
<feature type="binding site" evidence="14">
    <location>
        <position position="918"/>
    </location>
    <ligand>
        <name>Zn(2+)</name>
        <dbReference type="ChEBI" id="CHEBI:29105"/>
    </ligand>
</feature>
<dbReference type="FunFam" id="3.40.50.620:FF:000042">
    <property type="entry name" value="Isoleucine--tRNA ligase"/>
    <property type="match status" value="1"/>
</dbReference>
<dbReference type="InterPro" id="IPR009080">
    <property type="entry name" value="tRNAsynth_Ia_anticodon-bd"/>
</dbReference>
<dbReference type="PRINTS" id="PR00984">
    <property type="entry name" value="TRNASYNTHILE"/>
</dbReference>
<dbReference type="GO" id="GO:0005524">
    <property type="term" value="F:ATP binding"/>
    <property type="evidence" value="ECO:0007669"/>
    <property type="project" value="UniProtKB-UniRule"/>
</dbReference>
<dbReference type="PANTHER" id="PTHR42765:SF1">
    <property type="entry name" value="ISOLEUCINE--TRNA LIGASE, MITOCHONDRIAL"/>
    <property type="match status" value="1"/>
</dbReference>
<dbReference type="Proteomes" id="UP000440498">
    <property type="component" value="Unassembled WGS sequence"/>
</dbReference>
<dbReference type="PANTHER" id="PTHR42765">
    <property type="entry name" value="SOLEUCYL-TRNA SYNTHETASE"/>
    <property type="match status" value="1"/>
</dbReference>
<proteinExistence type="inferred from homology"/>
<evidence type="ECO:0000313" key="20">
    <source>
        <dbReference type="Proteomes" id="UP000440498"/>
    </source>
</evidence>
<keyword evidence="11 14" id="KW-0030">Aminoacyl-tRNA synthetase</keyword>